<dbReference type="InterPro" id="IPR036038">
    <property type="entry name" value="Aminotransferase-like"/>
</dbReference>
<dbReference type="NCBIfam" id="TIGR03461">
    <property type="entry name" value="pabC_Proteo"/>
    <property type="match status" value="1"/>
</dbReference>
<dbReference type="InterPro" id="IPR017824">
    <property type="entry name" value="Aminodeoxychorismate_lyase_IV"/>
</dbReference>
<dbReference type="InterPro" id="IPR050571">
    <property type="entry name" value="Class-IV_PLP-Dep_Aminotrnsfr"/>
</dbReference>
<dbReference type="InterPro" id="IPR043131">
    <property type="entry name" value="BCAT-like_N"/>
</dbReference>
<protein>
    <recommendedName>
        <fullName evidence="8">aminodeoxychorismate lyase</fullName>
        <ecNumber evidence="8">4.1.3.38</ecNumber>
    </recommendedName>
</protein>
<evidence type="ECO:0000256" key="3">
    <source>
        <dbReference type="ARBA" id="ARBA00011738"/>
    </source>
</evidence>
<dbReference type="Gene3D" id="3.20.10.10">
    <property type="entry name" value="D-amino Acid Aminotransferase, subunit A, domain 2"/>
    <property type="match status" value="1"/>
</dbReference>
<dbReference type="GO" id="GO:0005829">
    <property type="term" value="C:cytosol"/>
    <property type="evidence" value="ECO:0007669"/>
    <property type="project" value="TreeGrafter"/>
</dbReference>
<comment type="caution">
    <text evidence="10">The sequence shown here is derived from an EMBL/GenBank/DDBJ whole genome shotgun (WGS) entry which is preliminary data.</text>
</comment>
<keyword evidence="6 10" id="KW-0456">Lyase</keyword>
<accession>A0A7C9P4P2</accession>
<dbReference type="Pfam" id="PF01063">
    <property type="entry name" value="Aminotran_4"/>
    <property type="match status" value="1"/>
</dbReference>
<evidence type="ECO:0000256" key="4">
    <source>
        <dbReference type="ARBA" id="ARBA00022898"/>
    </source>
</evidence>
<keyword evidence="4" id="KW-0663">Pyridoxal phosphate</keyword>
<evidence type="ECO:0000256" key="9">
    <source>
        <dbReference type="ARBA" id="ARBA00049529"/>
    </source>
</evidence>
<evidence type="ECO:0000256" key="8">
    <source>
        <dbReference type="ARBA" id="ARBA00035676"/>
    </source>
</evidence>
<comment type="catalytic activity">
    <reaction evidence="9">
        <text>4-amino-4-deoxychorismate = 4-aminobenzoate + pyruvate + H(+)</text>
        <dbReference type="Rhea" id="RHEA:16201"/>
        <dbReference type="ChEBI" id="CHEBI:15361"/>
        <dbReference type="ChEBI" id="CHEBI:15378"/>
        <dbReference type="ChEBI" id="CHEBI:17836"/>
        <dbReference type="ChEBI" id="CHEBI:58406"/>
        <dbReference type="EC" id="4.1.3.38"/>
    </reaction>
</comment>
<dbReference type="AlphaFoldDB" id="A0A7C9P4P2"/>
<dbReference type="NCBIfam" id="NF004761">
    <property type="entry name" value="PRK06092.1"/>
    <property type="match status" value="1"/>
</dbReference>
<dbReference type="GO" id="GO:0008153">
    <property type="term" value="P:4-aminobenzoate biosynthetic process"/>
    <property type="evidence" value="ECO:0007669"/>
    <property type="project" value="TreeGrafter"/>
</dbReference>
<evidence type="ECO:0000313" key="11">
    <source>
        <dbReference type="Proteomes" id="UP000483432"/>
    </source>
</evidence>
<comment type="cofactor">
    <cofactor evidence="1">
        <name>pyridoxal 5'-phosphate</name>
        <dbReference type="ChEBI" id="CHEBI:597326"/>
    </cofactor>
</comment>
<dbReference type="CDD" id="cd01559">
    <property type="entry name" value="ADCL_like"/>
    <property type="match status" value="1"/>
</dbReference>
<reference evidence="10 11" key="1">
    <citation type="submission" date="2019-09" db="EMBL/GenBank/DDBJ databases">
        <title>H2 Metabolism Revealed by Metagenomic Analysis in Subglacial Sediment of East Antarctica.</title>
        <authorList>
            <person name="Yang Z."/>
            <person name="Zhang Y."/>
            <person name="Lv Y."/>
            <person name="Yan W."/>
            <person name="Xiao X."/>
            <person name="Sun B."/>
            <person name="Ma H."/>
        </authorList>
    </citation>
    <scope>NUCLEOTIDE SEQUENCE [LARGE SCALE GENOMIC DNA]</scope>
    <source>
        <strain evidence="10">Bin2_2</strain>
    </source>
</reference>
<evidence type="ECO:0000256" key="1">
    <source>
        <dbReference type="ARBA" id="ARBA00001933"/>
    </source>
</evidence>
<comment type="similarity">
    <text evidence="2">Belongs to the class-IV pyridoxal-phosphate-dependent aminotransferase family.</text>
</comment>
<sequence length="269" mass="29121">MIFINGQQTDSVNAMDRGLAYGDGVFRTLRTQAGQPLWWPDHFAKLVADCAALALDCPDESLLQREVCRVAEAGNGIVKIILTRGVGARGYAPSPGQATTRLVLSAPLPSHACPDAPVDITARWCTIKLARQPRLAGIKHLNRLENVLARAEWDDPAIFEGLLCDNSGSVIGGVMSNVFWVKAGELFTPGVHECGVAGVTRSRLLRAAAHRGIRSHIGRWLPDAILDADEVMICNSVIGIRRVAKLDDVTWPPAGWATTLNNALYENLD</sequence>
<dbReference type="InterPro" id="IPR043132">
    <property type="entry name" value="BCAT-like_C"/>
</dbReference>
<dbReference type="FunFam" id="3.20.10.10:FF:000002">
    <property type="entry name" value="D-alanine aminotransferase"/>
    <property type="match status" value="1"/>
</dbReference>
<evidence type="ECO:0000256" key="2">
    <source>
        <dbReference type="ARBA" id="ARBA00009320"/>
    </source>
</evidence>
<dbReference type="PANTHER" id="PTHR42743">
    <property type="entry name" value="AMINO-ACID AMINOTRANSFERASE"/>
    <property type="match status" value="1"/>
</dbReference>
<evidence type="ECO:0000256" key="7">
    <source>
        <dbReference type="ARBA" id="ARBA00035633"/>
    </source>
</evidence>
<comment type="subunit">
    <text evidence="3">Homodimer.</text>
</comment>
<dbReference type="PANTHER" id="PTHR42743:SF2">
    <property type="entry name" value="AMINODEOXYCHORISMATE LYASE"/>
    <property type="match status" value="1"/>
</dbReference>
<dbReference type="GO" id="GO:0046656">
    <property type="term" value="P:folic acid biosynthetic process"/>
    <property type="evidence" value="ECO:0007669"/>
    <property type="project" value="UniProtKB-KW"/>
</dbReference>
<evidence type="ECO:0000256" key="5">
    <source>
        <dbReference type="ARBA" id="ARBA00022909"/>
    </source>
</evidence>
<dbReference type="Proteomes" id="UP000483432">
    <property type="component" value="Unassembled WGS sequence"/>
</dbReference>
<evidence type="ECO:0000313" key="10">
    <source>
        <dbReference type="EMBL" id="NDP47983.1"/>
    </source>
</evidence>
<organism evidence="10 11">
    <name type="scientific">Sulfuriferula multivorans</name>
    <dbReference type="NCBI Taxonomy" id="1559896"/>
    <lineage>
        <taxon>Bacteria</taxon>
        <taxon>Pseudomonadati</taxon>
        <taxon>Pseudomonadota</taxon>
        <taxon>Betaproteobacteria</taxon>
        <taxon>Nitrosomonadales</taxon>
        <taxon>Sulfuricellaceae</taxon>
        <taxon>Sulfuriferula</taxon>
    </lineage>
</organism>
<dbReference type="GO" id="GO:0030170">
    <property type="term" value="F:pyridoxal phosphate binding"/>
    <property type="evidence" value="ECO:0007669"/>
    <property type="project" value="InterPro"/>
</dbReference>
<dbReference type="InterPro" id="IPR001544">
    <property type="entry name" value="Aminotrans_IV"/>
</dbReference>
<comment type="pathway">
    <text evidence="7">Cofactor biosynthesis; tetrahydrofolate biosynthesis; 4-aminobenzoate from chorismate: step 2/2.</text>
</comment>
<keyword evidence="5" id="KW-0289">Folate biosynthesis</keyword>
<dbReference type="EMBL" id="JAAFGW010000071">
    <property type="protein sequence ID" value="NDP47983.1"/>
    <property type="molecule type" value="Genomic_DNA"/>
</dbReference>
<evidence type="ECO:0000256" key="6">
    <source>
        <dbReference type="ARBA" id="ARBA00023239"/>
    </source>
</evidence>
<gene>
    <name evidence="10" type="primary">pabC</name>
    <name evidence="10" type="ORF">GZ085_06235</name>
</gene>
<proteinExistence type="inferred from homology"/>
<dbReference type="GO" id="GO:0008696">
    <property type="term" value="F:4-amino-4-deoxychorismate lyase activity"/>
    <property type="evidence" value="ECO:0007669"/>
    <property type="project" value="UniProtKB-EC"/>
</dbReference>
<dbReference type="SUPFAM" id="SSF56752">
    <property type="entry name" value="D-aminoacid aminotransferase-like PLP-dependent enzymes"/>
    <property type="match status" value="1"/>
</dbReference>
<dbReference type="EC" id="4.1.3.38" evidence="8"/>
<name>A0A7C9P4P2_9PROT</name>
<dbReference type="Gene3D" id="3.30.470.10">
    <property type="match status" value="1"/>
</dbReference>